<feature type="chain" id="PRO_5026830582" evidence="1">
    <location>
        <begin position="23"/>
        <end position="323"/>
    </location>
</feature>
<dbReference type="Pfam" id="PF16868">
    <property type="entry name" value="NMT1_3"/>
    <property type="match status" value="1"/>
</dbReference>
<keyword evidence="1" id="KW-0732">Signal</keyword>
<dbReference type="PANTHER" id="PTHR42941:SF1">
    <property type="entry name" value="SLL1037 PROTEIN"/>
    <property type="match status" value="1"/>
</dbReference>
<proteinExistence type="predicted"/>
<organism evidence="2 3">
    <name type="scientific">Pyramidobacter porci</name>
    <dbReference type="NCBI Taxonomy" id="2605789"/>
    <lineage>
        <taxon>Bacteria</taxon>
        <taxon>Thermotogati</taxon>
        <taxon>Synergistota</taxon>
        <taxon>Synergistia</taxon>
        <taxon>Synergistales</taxon>
        <taxon>Dethiosulfovibrionaceae</taxon>
        <taxon>Pyramidobacter</taxon>
    </lineage>
</organism>
<feature type="signal peptide" evidence="1">
    <location>
        <begin position="1"/>
        <end position="22"/>
    </location>
</feature>
<sequence length="323" mass="35122">MKKMRKCLFAACLMAASVFSFGGNAGAAEKRELMMGTATTGGFTYIWGAAAAQIINKYVPSVNITAQITTGGNENIIRIVAGEMPMGVVGSNIIQSFYDGISGTKIKAHKNLRTIWVSKSTIFSAIVHKDSPYQSINDLKGKKVSIGNKGGSAYDSISAFLKALGKDGNYYKLQFLTMNESLDAMRTHNIDGFFTNTSDPHTAMTEVFNMPGGARFLDFEPEVIDTLLKEIPYLKPAVRPAGTYKGQTKDLHSVGSPYVLVVNKDFPEDLAYQIAKVLDENYDEWVNIAANVKGSTLEATVKNAYAPLHSGVVKYAKEKGLLK</sequence>
<dbReference type="EMBL" id="VUNH01000010">
    <property type="protein sequence ID" value="MST56253.1"/>
    <property type="molecule type" value="Genomic_DNA"/>
</dbReference>
<gene>
    <name evidence="2" type="ORF">FYJ74_09445</name>
</gene>
<dbReference type="Proteomes" id="UP000473699">
    <property type="component" value="Unassembled WGS sequence"/>
</dbReference>
<dbReference type="Gene3D" id="3.40.190.10">
    <property type="entry name" value="Periplasmic binding protein-like II"/>
    <property type="match status" value="2"/>
</dbReference>
<dbReference type="AlphaFoldDB" id="A0A6L5YDT6"/>
<name>A0A6L5YDT6_9BACT</name>
<comment type="caution">
    <text evidence="2">The sequence shown here is derived from an EMBL/GenBank/DDBJ whole genome shotgun (WGS) entry which is preliminary data.</text>
</comment>
<evidence type="ECO:0000256" key="1">
    <source>
        <dbReference type="SAM" id="SignalP"/>
    </source>
</evidence>
<keyword evidence="3" id="KW-1185">Reference proteome</keyword>
<accession>A0A6L5YDT6</accession>
<evidence type="ECO:0000313" key="2">
    <source>
        <dbReference type="EMBL" id="MST56253.1"/>
    </source>
</evidence>
<dbReference type="RefSeq" id="WP_154529335.1">
    <property type="nucleotide sequence ID" value="NZ_VUNH01000010.1"/>
</dbReference>
<dbReference type="PANTHER" id="PTHR42941">
    <property type="entry name" value="SLL1037 PROTEIN"/>
    <property type="match status" value="1"/>
</dbReference>
<protein>
    <submittedName>
        <fullName evidence="2">TAXI family TRAP transporter solute-binding subunit</fullName>
    </submittedName>
</protein>
<dbReference type="SUPFAM" id="SSF53850">
    <property type="entry name" value="Periplasmic binding protein-like II"/>
    <property type="match status" value="1"/>
</dbReference>
<dbReference type="CDD" id="cd13520">
    <property type="entry name" value="PBP2_TAXI_TRAP"/>
    <property type="match status" value="1"/>
</dbReference>
<dbReference type="NCBIfam" id="TIGR02122">
    <property type="entry name" value="TRAP_TAXI"/>
    <property type="match status" value="1"/>
</dbReference>
<reference evidence="2 3" key="1">
    <citation type="submission" date="2019-08" db="EMBL/GenBank/DDBJ databases">
        <title>In-depth cultivation of the pig gut microbiome towards novel bacterial diversity and tailored functional studies.</title>
        <authorList>
            <person name="Wylensek D."/>
            <person name="Hitch T.C.A."/>
            <person name="Clavel T."/>
        </authorList>
    </citation>
    <scope>NUCLEOTIDE SEQUENCE [LARGE SCALE GENOMIC DNA]</scope>
    <source>
        <strain evidence="2 3">SM-530-WT-4B</strain>
    </source>
</reference>
<dbReference type="InterPro" id="IPR011852">
    <property type="entry name" value="TRAP_TAXI"/>
</dbReference>
<evidence type="ECO:0000313" key="3">
    <source>
        <dbReference type="Proteomes" id="UP000473699"/>
    </source>
</evidence>